<accession>A0A1S8A6N2</accession>
<keyword evidence="3" id="KW-1185">Reference proteome</keyword>
<evidence type="ECO:0000313" key="3">
    <source>
        <dbReference type="Proteomes" id="UP000054516"/>
    </source>
</evidence>
<feature type="compositionally biased region" description="Basic and acidic residues" evidence="1">
    <location>
        <begin position="83"/>
        <end position="100"/>
    </location>
</feature>
<organism evidence="2">
    <name type="scientific">Rosellinia necatrix</name>
    <name type="common">White root-rot fungus</name>
    <dbReference type="NCBI Taxonomy" id="77044"/>
    <lineage>
        <taxon>Eukaryota</taxon>
        <taxon>Fungi</taxon>
        <taxon>Dikarya</taxon>
        <taxon>Ascomycota</taxon>
        <taxon>Pezizomycotina</taxon>
        <taxon>Sordariomycetes</taxon>
        <taxon>Xylariomycetidae</taxon>
        <taxon>Xylariales</taxon>
        <taxon>Xylariaceae</taxon>
        <taxon>Rosellinia</taxon>
    </lineage>
</organism>
<dbReference type="Proteomes" id="UP000054516">
    <property type="component" value="Unassembled WGS sequence"/>
</dbReference>
<name>A0A1S8A6N2_ROSNE</name>
<protein>
    <submittedName>
        <fullName evidence="2">Uncharacterized protein</fullName>
    </submittedName>
</protein>
<dbReference type="AlphaFoldDB" id="A0A1S8A6N2"/>
<sequence length="100" mass="10879">MIADRPAFSKRSKVCFGRAICLWGFATSWAPNWDLTAAAVTDVLFARAPPAPISGAQVRRAQFLARAMPELSSGPARQAFARRGHEDHGDSKELSPERVA</sequence>
<evidence type="ECO:0000313" key="2">
    <source>
        <dbReference type="EMBL" id="GAW25758.1"/>
    </source>
</evidence>
<evidence type="ECO:0000256" key="1">
    <source>
        <dbReference type="SAM" id="MobiDB-lite"/>
    </source>
</evidence>
<feature type="region of interest" description="Disordered" evidence="1">
    <location>
        <begin position="74"/>
        <end position="100"/>
    </location>
</feature>
<proteinExistence type="predicted"/>
<gene>
    <name evidence="2" type="ORF">SAMD00023353_1202070</name>
</gene>
<reference evidence="2" key="1">
    <citation type="submission" date="2016-03" db="EMBL/GenBank/DDBJ databases">
        <title>Draft genome sequence of Rosellinia necatrix.</title>
        <authorList>
            <person name="Kanematsu S."/>
        </authorList>
    </citation>
    <scope>NUCLEOTIDE SEQUENCE [LARGE SCALE GENOMIC DNA]</scope>
    <source>
        <strain evidence="2">W97</strain>
    </source>
</reference>
<dbReference type="EMBL" id="DF977457">
    <property type="protein sequence ID" value="GAW25758.1"/>
    <property type="molecule type" value="Genomic_DNA"/>
</dbReference>